<keyword evidence="3" id="KW-1185">Reference proteome</keyword>
<evidence type="ECO:0000313" key="2">
    <source>
        <dbReference type="EMBL" id="PAV68204.1"/>
    </source>
</evidence>
<dbReference type="EMBL" id="LIAE01009798">
    <property type="protein sequence ID" value="PAV68204.1"/>
    <property type="molecule type" value="Genomic_DNA"/>
</dbReference>
<protein>
    <submittedName>
        <fullName evidence="2">Uncharacterized protein</fullName>
    </submittedName>
</protein>
<feature type="region of interest" description="Disordered" evidence="1">
    <location>
        <begin position="1"/>
        <end position="57"/>
    </location>
</feature>
<dbReference type="AlphaFoldDB" id="A0A2A2K2P4"/>
<sequence>MQSAFDRGQQLRLGQVGRIDTQPGRDDAQQVVGGDCGRHDRDDVQSGGIEQAGQMPHQRRLARADIAGHDDEPLALRDAIAQIGHRLAMRRRLIPEAGVRGELEGASGQPEMVFVHPVRPLEGIARGDQRLRGPSGVQIARVERINARTGRGGDPAEAVPIAGSAAIGPDAGRLCNARFVIIDEQVAVDGRDRRQLAVEEQLAIGALILDPVQRHAGHVVAVEQLAVRIADAAAIGGATARDRQHRIDAARAIAGGLDRLEHVVQAAARRRAAGRKDAAVELLRERIARGDEAGRELL</sequence>
<organism evidence="2 3">
    <name type="scientific">Diploscapter pachys</name>
    <dbReference type="NCBI Taxonomy" id="2018661"/>
    <lineage>
        <taxon>Eukaryota</taxon>
        <taxon>Metazoa</taxon>
        <taxon>Ecdysozoa</taxon>
        <taxon>Nematoda</taxon>
        <taxon>Chromadorea</taxon>
        <taxon>Rhabditida</taxon>
        <taxon>Rhabditina</taxon>
        <taxon>Rhabditomorpha</taxon>
        <taxon>Rhabditoidea</taxon>
        <taxon>Rhabditidae</taxon>
        <taxon>Diploscapter</taxon>
    </lineage>
</organism>
<proteinExistence type="predicted"/>
<evidence type="ECO:0000256" key="1">
    <source>
        <dbReference type="SAM" id="MobiDB-lite"/>
    </source>
</evidence>
<accession>A0A2A2K2P4</accession>
<comment type="caution">
    <text evidence="2">The sequence shown here is derived from an EMBL/GenBank/DDBJ whole genome shotgun (WGS) entry which is preliminary data.</text>
</comment>
<evidence type="ECO:0000313" key="3">
    <source>
        <dbReference type="Proteomes" id="UP000218231"/>
    </source>
</evidence>
<name>A0A2A2K2P4_9BILA</name>
<dbReference type="Proteomes" id="UP000218231">
    <property type="component" value="Unassembled WGS sequence"/>
</dbReference>
<gene>
    <name evidence="2" type="ORF">WR25_25551</name>
</gene>
<reference evidence="2 3" key="1">
    <citation type="journal article" date="2017" name="Curr. Biol.">
        <title>Genome architecture and evolution of a unichromosomal asexual nematode.</title>
        <authorList>
            <person name="Fradin H."/>
            <person name="Zegar C."/>
            <person name="Gutwein M."/>
            <person name="Lucas J."/>
            <person name="Kovtun M."/>
            <person name="Corcoran D."/>
            <person name="Baugh L.R."/>
            <person name="Kiontke K."/>
            <person name="Gunsalus K."/>
            <person name="Fitch D.H."/>
            <person name="Piano F."/>
        </authorList>
    </citation>
    <scope>NUCLEOTIDE SEQUENCE [LARGE SCALE GENOMIC DNA]</scope>
    <source>
        <strain evidence="2">PF1309</strain>
    </source>
</reference>